<reference evidence="3 4" key="1">
    <citation type="submission" date="2019-08" db="EMBL/GenBank/DDBJ databases">
        <authorList>
            <person name="Alioto T."/>
            <person name="Alioto T."/>
            <person name="Gomez Garrido J."/>
        </authorList>
    </citation>
    <scope>NUCLEOTIDE SEQUENCE [LARGE SCALE GENOMIC DNA]</scope>
</reference>
<dbReference type="SMART" id="SM00698">
    <property type="entry name" value="MORN"/>
    <property type="match status" value="4"/>
</dbReference>
<feature type="region of interest" description="Disordered" evidence="2">
    <location>
        <begin position="51"/>
        <end position="75"/>
    </location>
</feature>
<gene>
    <name evidence="3" type="ORF">CINCED_3A024042</name>
</gene>
<evidence type="ECO:0000313" key="3">
    <source>
        <dbReference type="EMBL" id="VVC25413.1"/>
    </source>
</evidence>
<dbReference type="Pfam" id="PF02493">
    <property type="entry name" value="MORN"/>
    <property type="match status" value="5"/>
</dbReference>
<sequence>MTDESKRDYEYVDEYGEFEGHEFVPEEEEDDQFEIDITKRAVAELGAFDGERNSKNQRHGFGKAILPNGDTHEGTYRNDQRHGYGEYKFKNGGRYNGCYKNDLRNGQGVMQYPDKSKYEGHWVDNEKDGNGTFTFSNKDKFSGSWKNNVEHGDGTYSFFKSKVVLKGVWSNGKRVSNFQFYFPTSASSGFTFHGTWDDNENFAGEGYFVFEDSMCMQRGIHVNYNNYGTAGTSGKIGPVWCSNNILPIITGLLPGLPKKKPGLKKSLSSCEKVGEITDPPVIGSVSTSSSRVEMYVLKDDLWTDMDELESCEESDVKQGVNENDIEQL</sequence>
<accession>A0A5E4M2A3</accession>
<dbReference type="OrthoDB" id="423343at2759"/>
<dbReference type="InterPro" id="IPR003409">
    <property type="entry name" value="MORN"/>
</dbReference>
<organism evidence="3 4">
    <name type="scientific">Cinara cedri</name>
    <dbReference type="NCBI Taxonomy" id="506608"/>
    <lineage>
        <taxon>Eukaryota</taxon>
        <taxon>Metazoa</taxon>
        <taxon>Ecdysozoa</taxon>
        <taxon>Arthropoda</taxon>
        <taxon>Hexapoda</taxon>
        <taxon>Insecta</taxon>
        <taxon>Pterygota</taxon>
        <taxon>Neoptera</taxon>
        <taxon>Paraneoptera</taxon>
        <taxon>Hemiptera</taxon>
        <taxon>Sternorrhyncha</taxon>
        <taxon>Aphidomorpha</taxon>
        <taxon>Aphidoidea</taxon>
        <taxon>Aphididae</taxon>
        <taxon>Lachninae</taxon>
        <taxon>Cinara</taxon>
    </lineage>
</organism>
<evidence type="ECO:0000256" key="2">
    <source>
        <dbReference type="SAM" id="MobiDB-lite"/>
    </source>
</evidence>
<keyword evidence="1" id="KW-0677">Repeat</keyword>
<protein>
    <submittedName>
        <fullName evidence="3">MORN motif</fullName>
    </submittedName>
</protein>
<name>A0A5E4M2A3_9HEMI</name>
<dbReference type="Proteomes" id="UP000325440">
    <property type="component" value="Unassembled WGS sequence"/>
</dbReference>
<dbReference type="Gene3D" id="2.20.110.10">
    <property type="entry name" value="Histone H3 K4-specific methyltransferase SET7/9 N-terminal domain"/>
    <property type="match status" value="2"/>
</dbReference>
<evidence type="ECO:0000313" key="4">
    <source>
        <dbReference type="Proteomes" id="UP000325440"/>
    </source>
</evidence>
<dbReference type="PANTHER" id="PTHR43215">
    <property type="entry name" value="RADIAL SPOKE HEAD 1 HOMOLOG"/>
    <property type="match status" value="1"/>
</dbReference>
<proteinExistence type="predicted"/>
<evidence type="ECO:0000256" key="1">
    <source>
        <dbReference type="ARBA" id="ARBA00022737"/>
    </source>
</evidence>
<dbReference type="SUPFAM" id="SSF82185">
    <property type="entry name" value="Histone H3 K4-specific methyltransferase SET7/9 N-terminal domain"/>
    <property type="match status" value="2"/>
</dbReference>
<dbReference type="EMBL" id="CABPRJ010000013">
    <property type="protein sequence ID" value="VVC25413.1"/>
    <property type="molecule type" value="Genomic_DNA"/>
</dbReference>
<dbReference type="PANTHER" id="PTHR43215:SF14">
    <property type="entry name" value="RADIAL SPOKE HEAD 1 HOMOLOG"/>
    <property type="match status" value="1"/>
</dbReference>
<dbReference type="AlphaFoldDB" id="A0A5E4M2A3"/>
<keyword evidence="4" id="KW-1185">Reference proteome</keyword>